<dbReference type="AlphaFoldDB" id="A0A8T0G6Y8"/>
<dbReference type="EMBL" id="CM026433">
    <property type="protein sequence ID" value="KAG0554691.1"/>
    <property type="molecule type" value="Genomic_DNA"/>
</dbReference>
<keyword evidence="1" id="KW-1133">Transmembrane helix</keyword>
<keyword evidence="3" id="KW-1185">Reference proteome</keyword>
<evidence type="ECO:0000256" key="1">
    <source>
        <dbReference type="SAM" id="Phobius"/>
    </source>
</evidence>
<keyword evidence="1" id="KW-0472">Membrane</keyword>
<gene>
    <name evidence="2" type="ORF">KC19_12G111000</name>
</gene>
<reference evidence="2" key="1">
    <citation type="submission" date="2020-06" db="EMBL/GenBank/DDBJ databases">
        <title>WGS assembly of Ceratodon purpureus strain R40.</title>
        <authorList>
            <person name="Carey S.B."/>
            <person name="Jenkins J."/>
            <person name="Shu S."/>
            <person name="Lovell J.T."/>
            <person name="Sreedasyam A."/>
            <person name="Maumus F."/>
            <person name="Tiley G.P."/>
            <person name="Fernandez-Pozo N."/>
            <person name="Barry K."/>
            <person name="Chen C."/>
            <person name="Wang M."/>
            <person name="Lipzen A."/>
            <person name="Daum C."/>
            <person name="Saski C.A."/>
            <person name="Payton A.C."/>
            <person name="Mcbreen J.C."/>
            <person name="Conrad R.E."/>
            <person name="Kollar L.M."/>
            <person name="Olsson S."/>
            <person name="Huttunen S."/>
            <person name="Landis J.B."/>
            <person name="Wickett N.J."/>
            <person name="Johnson M.G."/>
            <person name="Rensing S.A."/>
            <person name="Grimwood J."/>
            <person name="Schmutz J."/>
            <person name="Mcdaniel S.F."/>
        </authorList>
    </citation>
    <scope>NUCLEOTIDE SEQUENCE</scope>
    <source>
        <strain evidence="2">R40</strain>
    </source>
</reference>
<feature type="transmembrane region" description="Helical" evidence="1">
    <location>
        <begin position="28"/>
        <end position="47"/>
    </location>
</feature>
<proteinExistence type="predicted"/>
<sequence length="116" mass="13385">MRLQSESKPNLVECGGLWIVLKSFVVHAFWLIFLGLDVFVCSLNLAVGRIQLCVDRNVRSFATLKIVLYWIVWQCVVKWQCHSVTVEVQMRCMELVILDMRLCVVSSQNIIGLRND</sequence>
<organism evidence="2 3">
    <name type="scientific">Ceratodon purpureus</name>
    <name type="common">Fire moss</name>
    <name type="synonym">Dicranum purpureum</name>
    <dbReference type="NCBI Taxonomy" id="3225"/>
    <lineage>
        <taxon>Eukaryota</taxon>
        <taxon>Viridiplantae</taxon>
        <taxon>Streptophyta</taxon>
        <taxon>Embryophyta</taxon>
        <taxon>Bryophyta</taxon>
        <taxon>Bryophytina</taxon>
        <taxon>Bryopsida</taxon>
        <taxon>Dicranidae</taxon>
        <taxon>Pseudoditrichales</taxon>
        <taxon>Ditrichaceae</taxon>
        <taxon>Ceratodon</taxon>
    </lineage>
</organism>
<protein>
    <recommendedName>
        <fullName evidence="4">Transmembrane protein</fullName>
    </recommendedName>
</protein>
<comment type="caution">
    <text evidence="2">The sequence shown here is derived from an EMBL/GenBank/DDBJ whole genome shotgun (WGS) entry which is preliminary data.</text>
</comment>
<evidence type="ECO:0008006" key="4">
    <source>
        <dbReference type="Google" id="ProtNLM"/>
    </source>
</evidence>
<evidence type="ECO:0000313" key="2">
    <source>
        <dbReference type="EMBL" id="KAG0554691.1"/>
    </source>
</evidence>
<accession>A0A8T0G6Y8</accession>
<name>A0A8T0G6Y8_CERPU</name>
<evidence type="ECO:0000313" key="3">
    <source>
        <dbReference type="Proteomes" id="UP000822688"/>
    </source>
</evidence>
<keyword evidence="1" id="KW-0812">Transmembrane</keyword>
<dbReference type="Proteomes" id="UP000822688">
    <property type="component" value="Chromosome 12"/>
</dbReference>